<dbReference type="SUPFAM" id="SSF58104">
    <property type="entry name" value="Methyl-accepting chemotaxis protein (MCP) signaling domain"/>
    <property type="match status" value="1"/>
</dbReference>
<dbReference type="Gene3D" id="1.10.287.950">
    <property type="entry name" value="Methyl-accepting chemotaxis protein"/>
    <property type="match status" value="1"/>
</dbReference>
<dbReference type="PROSITE" id="PS50111">
    <property type="entry name" value="CHEMOTAXIS_TRANSDUC_2"/>
    <property type="match status" value="1"/>
</dbReference>
<comment type="similarity">
    <text evidence="3">Belongs to the methyl-accepting chemotaxis (MCP) protein family.</text>
</comment>
<evidence type="ECO:0000256" key="5">
    <source>
        <dbReference type="SAM" id="Phobius"/>
    </source>
</evidence>
<feature type="transmembrane region" description="Helical" evidence="5">
    <location>
        <begin position="210"/>
        <end position="232"/>
    </location>
</feature>
<feature type="transmembrane region" description="Helical" evidence="5">
    <location>
        <begin position="40"/>
        <end position="61"/>
    </location>
</feature>
<dbReference type="PRINTS" id="PR00260">
    <property type="entry name" value="CHEMTRNSDUCR"/>
</dbReference>
<protein>
    <submittedName>
        <fullName evidence="8">Methyl-accepting chemotaxis protein</fullName>
    </submittedName>
</protein>
<keyword evidence="2 4" id="KW-0807">Transducer</keyword>
<gene>
    <name evidence="8" type="ORF">ACFFGH_14260</name>
</gene>
<dbReference type="SMART" id="SM00283">
    <property type="entry name" value="MA"/>
    <property type="match status" value="1"/>
</dbReference>
<keyword evidence="5" id="KW-0812">Transmembrane</keyword>
<feature type="domain" description="HAMP" evidence="7">
    <location>
        <begin position="234"/>
        <end position="286"/>
    </location>
</feature>
<dbReference type="InterPro" id="IPR004090">
    <property type="entry name" value="Chemotax_Me-accpt_rcpt"/>
</dbReference>
<dbReference type="SUPFAM" id="SSF158472">
    <property type="entry name" value="HAMP domain-like"/>
    <property type="match status" value="1"/>
</dbReference>
<dbReference type="InterPro" id="IPR051310">
    <property type="entry name" value="MCP_chemotaxis"/>
</dbReference>
<dbReference type="PANTHER" id="PTHR43531:SF14">
    <property type="entry name" value="METHYL-ACCEPTING CHEMOTAXIS PROTEIN I-RELATED"/>
    <property type="match status" value="1"/>
</dbReference>
<evidence type="ECO:0000259" key="7">
    <source>
        <dbReference type="PROSITE" id="PS50885"/>
    </source>
</evidence>
<evidence type="ECO:0000313" key="9">
    <source>
        <dbReference type="Proteomes" id="UP001589896"/>
    </source>
</evidence>
<dbReference type="PROSITE" id="PS50885">
    <property type="entry name" value="HAMP"/>
    <property type="match status" value="4"/>
</dbReference>
<keyword evidence="1" id="KW-0488">Methylation</keyword>
<evidence type="ECO:0000256" key="2">
    <source>
        <dbReference type="ARBA" id="ARBA00023224"/>
    </source>
</evidence>
<feature type="domain" description="HAMP" evidence="7">
    <location>
        <begin position="419"/>
        <end position="463"/>
    </location>
</feature>
<evidence type="ECO:0000256" key="1">
    <source>
        <dbReference type="ARBA" id="ARBA00022481"/>
    </source>
</evidence>
<dbReference type="Proteomes" id="UP001589896">
    <property type="component" value="Unassembled WGS sequence"/>
</dbReference>
<keyword evidence="5" id="KW-0472">Membrane</keyword>
<name>A0ABV6RPU9_9GAMM</name>
<evidence type="ECO:0000256" key="3">
    <source>
        <dbReference type="ARBA" id="ARBA00029447"/>
    </source>
</evidence>
<dbReference type="RefSeq" id="WP_386669337.1">
    <property type="nucleotide sequence ID" value="NZ_JBHLTG010000003.1"/>
</dbReference>
<dbReference type="InterPro" id="IPR004089">
    <property type="entry name" value="MCPsignal_dom"/>
</dbReference>
<dbReference type="EMBL" id="JBHLTG010000003">
    <property type="protein sequence ID" value="MFC0679005.1"/>
    <property type="molecule type" value="Genomic_DNA"/>
</dbReference>
<feature type="domain" description="HAMP" evidence="7">
    <location>
        <begin position="290"/>
        <end position="331"/>
    </location>
</feature>
<feature type="domain" description="HAMP" evidence="7">
    <location>
        <begin position="366"/>
        <end position="418"/>
    </location>
</feature>
<dbReference type="InterPro" id="IPR003660">
    <property type="entry name" value="HAMP_dom"/>
</dbReference>
<dbReference type="PANTHER" id="PTHR43531">
    <property type="entry name" value="PROTEIN ICFG"/>
    <property type="match status" value="1"/>
</dbReference>
<evidence type="ECO:0000259" key="6">
    <source>
        <dbReference type="PROSITE" id="PS50111"/>
    </source>
</evidence>
<dbReference type="Gene3D" id="1.20.120.1530">
    <property type="match status" value="1"/>
</dbReference>
<comment type="caution">
    <text evidence="8">The sequence shown here is derived from an EMBL/GenBank/DDBJ whole genome shotgun (WGS) entry which is preliminary data.</text>
</comment>
<keyword evidence="5" id="KW-1133">Transmembrane helix</keyword>
<reference evidence="8 9" key="1">
    <citation type="submission" date="2024-09" db="EMBL/GenBank/DDBJ databases">
        <authorList>
            <person name="Sun Q."/>
            <person name="Mori K."/>
        </authorList>
    </citation>
    <scope>NUCLEOTIDE SEQUENCE [LARGE SCALE GENOMIC DNA]</scope>
    <source>
        <strain evidence="8 9">KCTC 23076</strain>
    </source>
</reference>
<feature type="domain" description="Methyl-accepting transducer" evidence="6">
    <location>
        <begin position="468"/>
        <end position="697"/>
    </location>
</feature>
<dbReference type="SMART" id="SM00304">
    <property type="entry name" value="HAMP"/>
    <property type="match status" value="3"/>
</dbReference>
<proteinExistence type="inferred from homology"/>
<sequence length="731" mass="76427">MRPLPVQVALMLTAVRNLPHALLAQAVRPLRQVSIRAKVMLVPGAALLGFVIYALFSVMVARSNAATLEGFSSRTLPVLNGLSTARAEQVDVRALFTQALSDSDEFLVEDAVEKSTNVKTVLVGLAGTNPELKSSLNPLIAKWDAYVKLAGETVTAQIAGEIQIEALQEKAQAIQVAYADFSKGLAELDSAQQKAFTAAIAEASRSSQQAAMFGIALVVVLAVLVILASIAVDQAIRGPIETLRRVIGEVSAGRFSVKVEAEGKDAIAMMCRDFSALLGNLNAAIAESNQVLGAVARGDFTQRVQADLPGDLATLKQGVNAGADSVARTMHALDEVMDAIARGDFAARMDASIPGESRGKVDAAMSGLQSALGSLRGTMAHAAAGDFTHRIELDLPGELDDLKQSVNRALASLDEAFTEIHETTAALAAGDLTRRAHGEFDGAIADVTEALNSALDHLQDALRGVAMAADEVGAGAREIADGNADLSSRTERQAIALESSAASVGQLVSAVQASAENSRQTRQITRSAHERARDGADVVRGAVTAMASITDATRRIADIIGLIDSIAFQTNLLSLNAAVEAARAGEQGRGFAVVAAEVRTLAQRTTQSAKDIRQLIATAGQRVDDGNRLVTRSGQSLEEMAGSSEEIAVLSAQASDSIEAQARKLHDVSSAISQLEESNLQNSTLVEEVAAASASLSDQAARLRSSVARFRLDAEPASVRGAMAPGLRVVA</sequence>
<organism evidence="8 9">
    <name type="scientific">Lysobacter korlensis</name>
    <dbReference type="NCBI Taxonomy" id="553636"/>
    <lineage>
        <taxon>Bacteria</taxon>
        <taxon>Pseudomonadati</taxon>
        <taxon>Pseudomonadota</taxon>
        <taxon>Gammaproteobacteria</taxon>
        <taxon>Lysobacterales</taxon>
        <taxon>Lysobacteraceae</taxon>
        <taxon>Lysobacter</taxon>
    </lineage>
</organism>
<accession>A0ABV6RPU9</accession>
<dbReference type="Pfam" id="PF00015">
    <property type="entry name" value="MCPsignal"/>
    <property type="match status" value="1"/>
</dbReference>
<keyword evidence="9" id="KW-1185">Reference proteome</keyword>
<dbReference type="CDD" id="cd06225">
    <property type="entry name" value="HAMP"/>
    <property type="match status" value="1"/>
</dbReference>
<evidence type="ECO:0000256" key="4">
    <source>
        <dbReference type="PROSITE-ProRule" id="PRU00284"/>
    </source>
</evidence>
<evidence type="ECO:0000313" key="8">
    <source>
        <dbReference type="EMBL" id="MFC0679005.1"/>
    </source>
</evidence>
<dbReference type="Pfam" id="PF00672">
    <property type="entry name" value="HAMP"/>
    <property type="match status" value="2"/>
</dbReference>